<evidence type="ECO:0000313" key="2">
    <source>
        <dbReference type="EMBL" id="EGC40775.1"/>
    </source>
</evidence>
<feature type="region of interest" description="Disordered" evidence="1">
    <location>
        <begin position="54"/>
        <end position="84"/>
    </location>
</feature>
<dbReference type="AlphaFoldDB" id="F0U7J8"/>
<name>F0U7J8_AJEC8</name>
<protein>
    <submittedName>
        <fullName evidence="2">Predicted protein</fullName>
    </submittedName>
</protein>
<gene>
    <name evidence="2" type="ORF">HCEG_00137</name>
</gene>
<evidence type="ECO:0000256" key="1">
    <source>
        <dbReference type="SAM" id="MobiDB-lite"/>
    </source>
</evidence>
<dbReference type="Proteomes" id="UP000008142">
    <property type="component" value="Unassembled WGS sequence"/>
</dbReference>
<accession>F0U7J8</accession>
<dbReference type="HOGENOM" id="CLU_1739972_0_0_1"/>
<dbReference type="EMBL" id="DS990636">
    <property type="protein sequence ID" value="EGC40775.1"/>
    <property type="molecule type" value="Genomic_DNA"/>
</dbReference>
<evidence type="ECO:0000313" key="3">
    <source>
        <dbReference type="Proteomes" id="UP000008142"/>
    </source>
</evidence>
<organism evidence="3">
    <name type="scientific">Ajellomyces capsulatus (strain H88)</name>
    <name type="common">Darling's disease fungus</name>
    <name type="synonym">Histoplasma capsulatum</name>
    <dbReference type="NCBI Taxonomy" id="544711"/>
    <lineage>
        <taxon>Eukaryota</taxon>
        <taxon>Fungi</taxon>
        <taxon>Dikarya</taxon>
        <taxon>Ascomycota</taxon>
        <taxon>Pezizomycotina</taxon>
        <taxon>Eurotiomycetes</taxon>
        <taxon>Eurotiomycetidae</taxon>
        <taxon>Onygenales</taxon>
        <taxon>Ajellomycetaceae</taxon>
        <taxon>Histoplasma</taxon>
    </lineage>
</organism>
<sequence>MNKHLDDDLESHGVRLSATCISSIPYPVSRLPGCRPAAGAVAADCNWSSRLHRGRRGMREKESPRTLDPCSIDSSPALGTSARRTRGAKTALAGTCPGRTTVGTVFPLAHGPCPMVQGLQGQGQQSFLTFCDLASAGFDFWNFGIWNFEF</sequence>
<proteinExistence type="predicted"/>
<reference evidence="3" key="1">
    <citation type="submission" date="2008-07" db="EMBL/GenBank/DDBJ databases">
        <title>Annotation of Ajellomyces capsulatus strain H88.</title>
        <authorList>
            <person name="Champion M."/>
            <person name="Cuomo C."/>
            <person name="Ma L.-J."/>
            <person name="Henn M.R."/>
            <person name="Sil A."/>
            <person name="Goldman B."/>
            <person name="Young S.K."/>
            <person name="Kodira C.D."/>
            <person name="Zeng Q."/>
            <person name="Koehrsen M."/>
            <person name="Alvarado L."/>
            <person name="Berlin A."/>
            <person name="Borenstein D."/>
            <person name="Chen Z."/>
            <person name="Engels R."/>
            <person name="Freedman E."/>
            <person name="Gellesch M."/>
            <person name="Goldberg J."/>
            <person name="Griggs A."/>
            <person name="Gujja S."/>
            <person name="Heiman D."/>
            <person name="Hepburn T."/>
            <person name="Howarth C."/>
            <person name="Jen D."/>
            <person name="Larson L."/>
            <person name="Lewis B."/>
            <person name="Mehta T."/>
            <person name="Park D."/>
            <person name="Pearson M."/>
            <person name="Roberts A."/>
            <person name="Saif S."/>
            <person name="Shea T."/>
            <person name="Shenoy N."/>
            <person name="Sisk P."/>
            <person name="Stolte C."/>
            <person name="Sykes S."/>
            <person name="Walk T."/>
            <person name="White J."/>
            <person name="Yandava C."/>
            <person name="Klein B."/>
            <person name="McEwen J.G."/>
            <person name="Puccia R."/>
            <person name="Goldman G.H."/>
            <person name="Felipe M.S."/>
            <person name="Nino-Vega G."/>
            <person name="San-Blas G."/>
            <person name="Taylor J."/>
            <person name="Mendoza L."/>
            <person name="Galagan J."/>
            <person name="Nusbaum C."/>
            <person name="Birren B."/>
        </authorList>
    </citation>
    <scope>NUCLEOTIDE SEQUENCE [LARGE SCALE GENOMIC DNA]</scope>
    <source>
        <strain evidence="3">H88</strain>
    </source>
</reference>